<evidence type="ECO:0000256" key="1">
    <source>
        <dbReference type="ARBA" id="ARBA00022729"/>
    </source>
</evidence>
<dbReference type="AlphaFoldDB" id="A0AAV7DZA2"/>
<accession>A0AAV7DZA2</accession>
<name>A0AAV7DZA2_ARIFI</name>
<keyword evidence="1 2" id="KW-0732">Signal</keyword>
<dbReference type="InterPro" id="IPR040361">
    <property type="entry name" value="TPD1"/>
</dbReference>
<comment type="caution">
    <text evidence="3">The sequence shown here is derived from an EMBL/GenBank/DDBJ whole genome shotgun (WGS) entry which is preliminary data.</text>
</comment>
<dbReference type="EMBL" id="JAINDJ010000008">
    <property type="protein sequence ID" value="KAG9440442.1"/>
    <property type="molecule type" value="Genomic_DNA"/>
</dbReference>
<keyword evidence="4" id="KW-1185">Reference proteome</keyword>
<reference evidence="3 4" key="1">
    <citation type="submission" date="2021-07" db="EMBL/GenBank/DDBJ databases">
        <title>The Aristolochia fimbriata genome: insights into angiosperm evolution, floral development and chemical biosynthesis.</title>
        <authorList>
            <person name="Jiao Y."/>
        </authorList>
    </citation>
    <scope>NUCLEOTIDE SEQUENCE [LARGE SCALE GENOMIC DNA]</scope>
    <source>
        <strain evidence="3">IBCAS-2021</strain>
        <tissue evidence="3">Leaf</tissue>
    </source>
</reference>
<evidence type="ECO:0000313" key="3">
    <source>
        <dbReference type="EMBL" id="KAG9440442.1"/>
    </source>
</evidence>
<evidence type="ECO:0000256" key="2">
    <source>
        <dbReference type="SAM" id="SignalP"/>
    </source>
</evidence>
<protein>
    <submittedName>
        <fullName evidence="3">Uncharacterized protein</fullName>
    </submittedName>
</protein>
<gene>
    <name evidence="3" type="ORF">H6P81_020607</name>
</gene>
<dbReference type="Pfam" id="PF24068">
    <property type="entry name" value="TPD1_C"/>
    <property type="match status" value="1"/>
</dbReference>
<proteinExistence type="predicted"/>
<evidence type="ECO:0000313" key="4">
    <source>
        <dbReference type="Proteomes" id="UP000825729"/>
    </source>
</evidence>
<feature type="signal peptide" evidence="2">
    <location>
        <begin position="1"/>
        <end position="22"/>
    </location>
</feature>
<dbReference type="Proteomes" id="UP000825729">
    <property type="component" value="Unassembled WGS sequence"/>
</dbReference>
<dbReference type="PANTHER" id="PTHR33184:SF72">
    <property type="entry name" value="BETA-1,3-N-ACETYLGLUCOSAMINYLTRANSFERASE FAMILY PROTEIN"/>
    <property type="match status" value="1"/>
</dbReference>
<dbReference type="GO" id="GO:0001709">
    <property type="term" value="P:cell fate determination"/>
    <property type="evidence" value="ECO:0007669"/>
    <property type="project" value="TreeGrafter"/>
</dbReference>
<feature type="chain" id="PRO_5043709124" evidence="2">
    <location>
        <begin position="23"/>
        <end position="122"/>
    </location>
</feature>
<sequence>MAHPSYMLIFALLISVFGAGWCLCDLSSIKVTQNGTGDFVQSRPEYEVTVSNDCVCSQERVRFESAGFQSVEAVDPKIFRRDGQSFLLNDGRPFSGFDTITFNYAWETQFAISPVQSQIACS</sequence>
<dbReference type="PANTHER" id="PTHR33184">
    <property type="entry name" value="PROTEIN TAPETUM DETERMINANT 1-LIKE-RELATED"/>
    <property type="match status" value="1"/>
</dbReference>
<organism evidence="3 4">
    <name type="scientific">Aristolochia fimbriata</name>
    <name type="common">White veined hardy Dutchman's pipe vine</name>
    <dbReference type="NCBI Taxonomy" id="158543"/>
    <lineage>
        <taxon>Eukaryota</taxon>
        <taxon>Viridiplantae</taxon>
        <taxon>Streptophyta</taxon>
        <taxon>Embryophyta</taxon>
        <taxon>Tracheophyta</taxon>
        <taxon>Spermatophyta</taxon>
        <taxon>Magnoliopsida</taxon>
        <taxon>Magnoliidae</taxon>
        <taxon>Piperales</taxon>
        <taxon>Aristolochiaceae</taxon>
        <taxon>Aristolochia</taxon>
    </lineage>
</organism>